<evidence type="ECO:0000256" key="3">
    <source>
        <dbReference type="ARBA" id="ARBA00022519"/>
    </source>
</evidence>
<dbReference type="RefSeq" id="WP_316024749.1">
    <property type="nucleotide sequence ID" value="NZ_JAWDIO010000002.1"/>
</dbReference>
<evidence type="ECO:0000313" key="9">
    <source>
        <dbReference type="EMBL" id="MDU0353052.1"/>
    </source>
</evidence>
<keyword evidence="10" id="KW-1185">Reference proteome</keyword>
<evidence type="ECO:0000256" key="2">
    <source>
        <dbReference type="ARBA" id="ARBA00022475"/>
    </source>
</evidence>
<evidence type="ECO:0000256" key="7">
    <source>
        <dbReference type="SAM" id="MobiDB-lite"/>
    </source>
</evidence>
<evidence type="ECO:0000256" key="5">
    <source>
        <dbReference type="ARBA" id="ARBA00023136"/>
    </source>
</evidence>
<dbReference type="CDD" id="cd07984">
    <property type="entry name" value="LPLAT_LABLAT-like"/>
    <property type="match status" value="1"/>
</dbReference>
<evidence type="ECO:0000256" key="6">
    <source>
        <dbReference type="ARBA" id="ARBA00023315"/>
    </source>
</evidence>
<dbReference type="PANTHER" id="PTHR30606:SF9">
    <property type="entry name" value="LIPID A BIOSYNTHESIS LAUROYLTRANSFERASE"/>
    <property type="match status" value="1"/>
</dbReference>
<comment type="subcellular location">
    <subcellularLocation>
        <location evidence="1">Cell inner membrane</location>
    </subcellularLocation>
</comment>
<evidence type="ECO:0000256" key="1">
    <source>
        <dbReference type="ARBA" id="ARBA00004533"/>
    </source>
</evidence>
<dbReference type="EMBL" id="JAWDIO010000002">
    <property type="protein sequence ID" value="MDU0353052.1"/>
    <property type="molecule type" value="Genomic_DNA"/>
</dbReference>
<comment type="caution">
    <text evidence="9">The sequence shown here is derived from an EMBL/GenBank/DDBJ whole genome shotgun (WGS) entry which is preliminary data.</text>
</comment>
<feature type="transmembrane region" description="Helical" evidence="8">
    <location>
        <begin position="21"/>
        <end position="47"/>
    </location>
</feature>
<accession>A0ABU3SSW0</accession>
<proteinExistence type="predicted"/>
<dbReference type="PANTHER" id="PTHR30606">
    <property type="entry name" value="LIPID A BIOSYNTHESIS LAUROYL ACYLTRANSFERASE"/>
    <property type="match status" value="1"/>
</dbReference>
<evidence type="ECO:0000256" key="4">
    <source>
        <dbReference type="ARBA" id="ARBA00022679"/>
    </source>
</evidence>
<dbReference type="InterPro" id="IPR004960">
    <property type="entry name" value="LipA_acyltrans"/>
</dbReference>
<keyword evidence="8" id="KW-1133">Transmembrane helix</keyword>
<keyword evidence="5 8" id="KW-0472">Membrane</keyword>
<feature type="compositionally biased region" description="Basic and acidic residues" evidence="7">
    <location>
        <begin position="318"/>
        <end position="335"/>
    </location>
</feature>
<dbReference type="PIRSF" id="PIRSF028561">
    <property type="entry name" value="Ac_Trasf"/>
    <property type="match status" value="1"/>
</dbReference>
<dbReference type="GO" id="GO:0016740">
    <property type="term" value="F:transferase activity"/>
    <property type="evidence" value="ECO:0007669"/>
    <property type="project" value="UniProtKB-KW"/>
</dbReference>
<keyword evidence="3" id="KW-0997">Cell inner membrane</keyword>
<reference evidence="9 10" key="1">
    <citation type="submission" date="2023-10" db="EMBL/GenBank/DDBJ databases">
        <title>Glaciecola aquimarina strain GGW-M5 nov., isolated from a coastal seawater.</title>
        <authorList>
            <person name="Bayburt H."/>
            <person name="Kim J.M."/>
            <person name="Choi B.J."/>
            <person name="Jeon C.O."/>
        </authorList>
    </citation>
    <scope>NUCLEOTIDE SEQUENCE [LARGE SCALE GENOMIC DNA]</scope>
    <source>
        <strain evidence="9 10">KCTC 32108</strain>
    </source>
</reference>
<dbReference type="Proteomes" id="UP001247805">
    <property type="component" value="Unassembled WGS sequence"/>
</dbReference>
<keyword evidence="2" id="KW-1003">Cell membrane</keyword>
<dbReference type="Pfam" id="PF03279">
    <property type="entry name" value="Lip_A_acyltrans"/>
    <property type="match status" value="1"/>
</dbReference>
<dbReference type="InterPro" id="IPR014548">
    <property type="entry name" value="Ac_Trasf"/>
</dbReference>
<evidence type="ECO:0000256" key="8">
    <source>
        <dbReference type="SAM" id="Phobius"/>
    </source>
</evidence>
<keyword evidence="8" id="KW-0812">Transmembrane</keyword>
<keyword evidence="4 9" id="KW-0808">Transferase</keyword>
<sequence length="335" mass="38636">MQQNQHWSSLKERGNMFGIQCLVFVYKVFGKWLFQVCLFPVMLYFYLTGHIARHAAKDYWLQIEKTQNLPQSSGFTLHRHAFKIFITFGLAIVDKFDAWLGKIHIDDIEIMNGECYDKLTSSKGAVILSAHLGNMEICRAIFSSGANKKKLNVITYNEHAPSFNNFLKRINPEAAINFIHVNNFGPDDTIMLKQKIDDGEAVVIFADRTSVNNPESVKFVPFLSKPAPIALGPFALATIMECPVFFMTCLKDSNSGRYQTYIEEFAEPIKVKRKERQEYFQSLMAKYTQRLGHYCLKAPYQWNNFFDFWRANEASEPEQTKQKTTEQKKDKAGVN</sequence>
<gene>
    <name evidence="9" type="ORF">RS130_03090</name>
</gene>
<feature type="region of interest" description="Disordered" evidence="7">
    <location>
        <begin position="315"/>
        <end position="335"/>
    </location>
</feature>
<organism evidence="9 10">
    <name type="scientific">Paraglaciecola aquimarina</name>
    <dbReference type="NCBI Taxonomy" id="1235557"/>
    <lineage>
        <taxon>Bacteria</taxon>
        <taxon>Pseudomonadati</taxon>
        <taxon>Pseudomonadota</taxon>
        <taxon>Gammaproteobacteria</taxon>
        <taxon>Alteromonadales</taxon>
        <taxon>Alteromonadaceae</taxon>
        <taxon>Paraglaciecola</taxon>
    </lineage>
</organism>
<name>A0ABU3SSW0_9ALTE</name>
<protein>
    <submittedName>
        <fullName evidence="9">Family 2 glycosyl transferase</fullName>
    </submittedName>
</protein>
<keyword evidence="6" id="KW-0012">Acyltransferase</keyword>
<evidence type="ECO:0000313" key="10">
    <source>
        <dbReference type="Proteomes" id="UP001247805"/>
    </source>
</evidence>